<organism evidence="2 4">
    <name type="scientific">Hydra vulgaris</name>
    <name type="common">Hydra</name>
    <name type="synonym">Hydra attenuata</name>
    <dbReference type="NCBI Taxonomy" id="6087"/>
    <lineage>
        <taxon>Eukaryota</taxon>
        <taxon>Metazoa</taxon>
        <taxon>Cnidaria</taxon>
        <taxon>Hydrozoa</taxon>
        <taxon>Hydroidolina</taxon>
        <taxon>Anthoathecata</taxon>
        <taxon>Aplanulata</taxon>
        <taxon>Hydridae</taxon>
        <taxon>Hydra</taxon>
    </lineage>
</organism>
<reference evidence="3 4" key="1">
    <citation type="submission" date="2025-05" db="UniProtKB">
        <authorList>
            <consortium name="RefSeq"/>
        </authorList>
    </citation>
    <scope>IDENTIFICATION</scope>
</reference>
<gene>
    <name evidence="4" type="primary">LOC100206767</name>
    <name evidence="3" type="synonym">LOC124819281</name>
</gene>
<keyword evidence="1" id="KW-0732">Signal</keyword>
<protein>
    <submittedName>
        <fullName evidence="4">Uncharacterized protein LOC100206767 isoform X1</fullName>
    </submittedName>
    <submittedName>
        <fullName evidence="3">Uncharacterized protein LOC124819281 isoform X1</fullName>
    </submittedName>
</protein>
<dbReference type="GeneID" id="100206767"/>
<feature type="signal peptide" evidence="1">
    <location>
        <begin position="1"/>
        <end position="16"/>
    </location>
</feature>
<evidence type="ECO:0000313" key="2">
    <source>
        <dbReference type="Proteomes" id="UP001652625"/>
    </source>
</evidence>
<dbReference type="RefSeq" id="XP_065673570.1">
    <property type="nucleotide sequence ID" value="XM_065817498.1"/>
</dbReference>
<keyword evidence="2" id="KW-1185">Reference proteome</keyword>
<dbReference type="RefSeq" id="XP_065674231.1">
    <property type="nucleotide sequence ID" value="XM_065818159.1"/>
</dbReference>
<name>A0ABM4DIC2_HYDVU</name>
<evidence type="ECO:0000256" key="1">
    <source>
        <dbReference type="SAM" id="SignalP"/>
    </source>
</evidence>
<proteinExistence type="predicted"/>
<evidence type="ECO:0000313" key="3">
    <source>
        <dbReference type="RefSeq" id="XP_065673570.1"/>
    </source>
</evidence>
<evidence type="ECO:0000313" key="4">
    <source>
        <dbReference type="RefSeq" id="XP_065674231.1"/>
    </source>
</evidence>
<accession>A0ABM4DIC2</accession>
<sequence length="318" mass="35217">MIFAVVVLGLLSQTIAFPQNDFQQVDSVNFQAATGSLINLVETADKEVADIMVKMAEKTADLYKEFIPLLTHGDITLNKGITKEKFQEILNQLMKTLKNLESLQVTGTIDFVELAKKVQEGFTKAITIPFAYSDGSWEDTKNLIIDAFKNANAIVRITVVQVLDRFHNRIDLLAEKLEELINMLPVNGDLWKNIRNKVHNLVDKLKNKITPAAISKIESAEKVAELDFTSAIMELKDDQPIVKRAISDIWAKVQSAVGKLGVAIKDATMKVIEQSKPQVIDALQNLKRIVIDAAKNIVIEVNGAIVKVIVGQLTGLSD</sequence>
<feature type="chain" id="PRO_5045026044" evidence="1">
    <location>
        <begin position="17"/>
        <end position="318"/>
    </location>
</feature>
<dbReference type="Proteomes" id="UP001652625">
    <property type="component" value="Chromosome 14"/>
</dbReference>